<dbReference type="GO" id="GO:0016787">
    <property type="term" value="F:hydrolase activity"/>
    <property type="evidence" value="ECO:0007669"/>
    <property type="project" value="InterPro"/>
</dbReference>
<protein>
    <recommendedName>
        <fullName evidence="1">Alpha/beta hydrolase fold-5 domain-containing protein</fullName>
    </recommendedName>
</protein>
<sequence>MTLGRENVPDRRTVGVALAALLLVGAVVAVGAGAYFAVGLGPDEAALDAVESSGDVTVDRLDGATVVRSGPVTAETRGLVYYPGARVNAESYVPTAAEAVAGRDVAVVIVDMPLNLAVLGPNRADDAREALPAIESWAVGGHSLGGAMACRYAADNADEFDGLVLHASYCDRDVSESGLRVLSVLGAADGVLDAERERESRANLPPDARVVELDGVNHAGFGAYGPQRGDESVPTDPAAMRERVGNVTGAWLAG</sequence>
<dbReference type="Pfam" id="PF12695">
    <property type="entry name" value="Abhydrolase_5"/>
    <property type="match status" value="1"/>
</dbReference>
<dbReference type="PATRIC" id="fig|1227482.3.peg.189"/>
<name>M0P3R7_9EURY</name>
<dbReference type="InterPro" id="IPR029059">
    <property type="entry name" value="AB_hydrolase_5"/>
</dbReference>
<dbReference type="STRING" id="1227482.C469_00936"/>
<dbReference type="Gene3D" id="3.40.50.1820">
    <property type="entry name" value="alpha/beta hydrolase"/>
    <property type="match status" value="1"/>
</dbReference>
<evidence type="ECO:0000313" key="3">
    <source>
        <dbReference type="Proteomes" id="UP000011650"/>
    </source>
</evidence>
<comment type="caution">
    <text evidence="2">The sequence shown here is derived from an EMBL/GenBank/DDBJ whole genome shotgun (WGS) entry which is preliminary data.</text>
</comment>
<dbReference type="Proteomes" id="UP000011650">
    <property type="component" value="Unassembled WGS sequence"/>
</dbReference>
<dbReference type="SUPFAM" id="SSF53474">
    <property type="entry name" value="alpha/beta-Hydrolases"/>
    <property type="match status" value="1"/>
</dbReference>
<feature type="domain" description="Alpha/beta hydrolase fold-5" evidence="1">
    <location>
        <begin position="79"/>
        <end position="232"/>
    </location>
</feature>
<evidence type="ECO:0000259" key="1">
    <source>
        <dbReference type="Pfam" id="PF12695"/>
    </source>
</evidence>
<dbReference type="InterPro" id="IPR029058">
    <property type="entry name" value="AB_hydrolase_fold"/>
</dbReference>
<accession>M0P3R7</accession>
<dbReference type="OrthoDB" id="265131at2157"/>
<dbReference type="RefSeq" id="WP_008003005.1">
    <property type="nucleotide sequence ID" value="NZ_AOJG01000002.1"/>
</dbReference>
<dbReference type="EMBL" id="AOJG01000002">
    <property type="protein sequence ID" value="EMA64448.1"/>
    <property type="molecule type" value="Genomic_DNA"/>
</dbReference>
<proteinExistence type="predicted"/>
<gene>
    <name evidence="2" type="ORF">C469_00936</name>
</gene>
<keyword evidence="3" id="KW-1185">Reference proteome</keyword>
<evidence type="ECO:0000313" key="2">
    <source>
        <dbReference type="EMBL" id="EMA64448.1"/>
    </source>
</evidence>
<organism evidence="2 3">
    <name type="scientific">Halorubrum lipolyticum DSM 21995</name>
    <dbReference type="NCBI Taxonomy" id="1227482"/>
    <lineage>
        <taxon>Archaea</taxon>
        <taxon>Methanobacteriati</taxon>
        <taxon>Methanobacteriota</taxon>
        <taxon>Stenosarchaea group</taxon>
        <taxon>Halobacteria</taxon>
        <taxon>Halobacteriales</taxon>
        <taxon>Haloferacaceae</taxon>
        <taxon>Halorubrum</taxon>
    </lineage>
</organism>
<dbReference type="AlphaFoldDB" id="M0P3R7"/>
<reference evidence="2 3" key="1">
    <citation type="journal article" date="2014" name="PLoS Genet.">
        <title>Phylogenetically driven sequencing of extremely halophilic archaea reveals strategies for static and dynamic osmo-response.</title>
        <authorList>
            <person name="Becker E.A."/>
            <person name="Seitzer P.M."/>
            <person name="Tritt A."/>
            <person name="Larsen D."/>
            <person name="Krusor M."/>
            <person name="Yao A.I."/>
            <person name="Wu D."/>
            <person name="Madern D."/>
            <person name="Eisen J.A."/>
            <person name="Darling A.E."/>
            <person name="Facciotti M.T."/>
        </authorList>
    </citation>
    <scope>NUCLEOTIDE SEQUENCE [LARGE SCALE GENOMIC DNA]</scope>
    <source>
        <strain evidence="2 3">DSM 21995</strain>
    </source>
</reference>